<dbReference type="AlphaFoldDB" id="A0A5C4N8U3"/>
<evidence type="ECO:0000256" key="1">
    <source>
        <dbReference type="SAM" id="MobiDB-lite"/>
    </source>
</evidence>
<sequence length="174" mass="18991">MIRLALLLALGGQPAQAALVHFCWAGSNGYTMTGSMEFPDALANAEVITEADVTRFRIAGFKDGELIGTWDISSRQPDDTWYLRYFPREMQFPTNGEVPGPFDQGWNADGTAADCDEGEFGFNAGNYAQDFCLSGLWIQESGVEPQKPFIAQTTAPTDPECGGPALLSKRRRGE</sequence>
<feature type="region of interest" description="Disordered" evidence="1">
    <location>
        <begin position="152"/>
        <end position="174"/>
    </location>
</feature>
<gene>
    <name evidence="3" type="ORF">FHG71_20790</name>
</gene>
<keyword evidence="4" id="KW-1185">Reference proteome</keyword>
<dbReference type="Proteomes" id="UP000305709">
    <property type="component" value="Unassembled WGS sequence"/>
</dbReference>
<protein>
    <submittedName>
        <fullName evidence="3">Uncharacterized protein</fullName>
    </submittedName>
</protein>
<comment type="caution">
    <text evidence="3">The sequence shown here is derived from an EMBL/GenBank/DDBJ whole genome shotgun (WGS) entry which is preliminary data.</text>
</comment>
<dbReference type="OrthoDB" id="7860723at2"/>
<keyword evidence="2" id="KW-0732">Signal</keyword>
<organism evidence="3 4">
    <name type="scientific">Rubellimicrobium roseum</name>
    <dbReference type="NCBI Taxonomy" id="687525"/>
    <lineage>
        <taxon>Bacteria</taxon>
        <taxon>Pseudomonadati</taxon>
        <taxon>Pseudomonadota</taxon>
        <taxon>Alphaproteobacteria</taxon>
        <taxon>Rhodobacterales</taxon>
        <taxon>Roseobacteraceae</taxon>
        <taxon>Rubellimicrobium</taxon>
    </lineage>
</organism>
<dbReference type="EMBL" id="VDFV01000062">
    <property type="protein sequence ID" value="TNC61958.1"/>
    <property type="molecule type" value="Genomic_DNA"/>
</dbReference>
<name>A0A5C4N8U3_9RHOB</name>
<dbReference type="RefSeq" id="WP_139083614.1">
    <property type="nucleotide sequence ID" value="NZ_VDFV01000062.1"/>
</dbReference>
<feature type="signal peptide" evidence="2">
    <location>
        <begin position="1"/>
        <end position="17"/>
    </location>
</feature>
<evidence type="ECO:0000313" key="4">
    <source>
        <dbReference type="Proteomes" id="UP000305709"/>
    </source>
</evidence>
<proteinExistence type="predicted"/>
<accession>A0A5C4N8U3</accession>
<feature type="chain" id="PRO_5022965827" evidence="2">
    <location>
        <begin position="18"/>
        <end position="174"/>
    </location>
</feature>
<evidence type="ECO:0000313" key="3">
    <source>
        <dbReference type="EMBL" id="TNC61958.1"/>
    </source>
</evidence>
<evidence type="ECO:0000256" key="2">
    <source>
        <dbReference type="SAM" id="SignalP"/>
    </source>
</evidence>
<reference evidence="3 4" key="1">
    <citation type="submission" date="2019-06" db="EMBL/GenBank/DDBJ databases">
        <authorList>
            <person name="Jiang L."/>
        </authorList>
    </citation>
    <scope>NUCLEOTIDE SEQUENCE [LARGE SCALE GENOMIC DNA]</scope>
    <source>
        <strain evidence="3 4">YIM 48858</strain>
    </source>
</reference>